<dbReference type="PANTHER" id="PTHR42760">
    <property type="entry name" value="SHORT-CHAIN DEHYDROGENASES/REDUCTASES FAMILY MEMBER"/>
    <property type="match status" value="1"/>
</dbReference>
<dbReference type="InterPro" id="IPR020904">
    <property type="entry name" value="Sc_DH/Rdtase_CS"/>
</dbReference>
<evidence type="ECO:0000313" key="3">
    <source>
        <dbReference type="EMBL" id="GAA4185837.1"/>
    </source>
</evidence>
<evidence type="ECO:0000313" key="4">
    <source>
        <dbReference type="Proteomes" id="UP001501251"/>
    </source>
</evidence>
<dbReference type="PANTHER" id="PTHR42760:SF115">
    <property type="entry name" value="3-OXOACYL-[ACYL-CARRIER-PROTEIN] REDUCTASE FABG"/>
    <property type="match status" value="1"/>
</dbReference>
<dbReference type="Pfam" id="PF13561">
    <property type="entry name" value="adh_short_C2"/>
    <property type="match status" value="1"/>
</dbReference>
<dbReference type="PRINTS" id="PR00080">
    <property type="entry name" value="SDRFAMILY"/>
</dbReference>
<dbReference type="InterPro" id="IPR036291">
    <property type="entry name" value="NAD(P)-bd_dom_sf"/>
</dbReference>
<dbReference type="EMBL" id="BAABAQ010000002">
    <property type="protein sequence ID" value="GAA4185837.1"/>
    <property type="molecule type" value="Genomic_DNA"/>
</dbReference>
<organism evidence="3 4">
    <name type="scientific">Streptosporangium oxazolinicum</name>
    <dbReference type="NCBI Taxonomy" id="909287"/>
    <lineage>
        <taxon>Bacteria</taxon>
        <taxon>Bacillati</taxon>
        <taxon>Actinomycetota</taxon>
        <taxon>Actinomycetes</taxon>
        <taxon>Streptosporangiales</taxon>
        <taxon>Streptosporangiaceae</taxon>
        <taxon>Streptosporangium</taxon>
    </lineage>
</organism>
<sequence>MAVVTGARQGIGRRIAEVLAVQGYDLALIDEIPPDATVQALKDTGVSALGIVADVSREEDVEAAITTALDRFERLDVLVNNAGISLIEAAEKTTPTQWRRVLDVNLTGPFLLCRAFAAGLLETGRHGSIVNVSSIAGVGGIPDRAAYNASKHGLLGLTRTLALEWGARGIRVNAVCPSFVTTEMDTADMDSGAYTEQDILQRGPLARFAMPGDVAEAVAFLADDSRSGFINAVALPVDGGWLADSGWTSLRMSKR</sequence>
<dbReference type="Gene3D" id="3.40.50.720">
    <property type="entry name" value="NAD(P)-binding Rossmann-like Domain"/>
    <property type="match status" value="1"/>
</dbReference>
<protein>
    <submittedName>
        <fullName evidence="3">D-threitol dehydrogenase</fullName>
    </submittedName>
</protein>
<name>A0ABP8ALA9_9ACTN</name>
<keyword evidence="2" id="KW-0560">Oxidoreductase</keyword>
<dbReference type="SUPFAM" id="SSF51735">
    <property type="entry name" value="NAD(P)-binding Rossmann-fold domains"/>
    <property type="match status" value="1"/>
</dbReference>
<proteinExistence type="inferred from homology"/>
<dbReference type="InterPro" id="IPR002347">
    <property type="entry name" value="SDR_fam"/>
</dbReference>
<dbReference type="CDD" id="cd05233">
    <property type="entry name" value="SDR_c"/>
    <property type="match status" value="1"/>
</dbReference>
<gene>
    <name evidence="3" type="ORF">GCM10022252_16870</name>
</gene>
<keyword evidence="4" id="KW-1185">Reference proteome</keyword>
<dbReference type="PROSITE" id="PS00061">
    <property type="entry name" value="ADH_SHORT"/>
    <property type="match status" value="1"/>
</dbReference>
<accession>A0ABP8ALA9</accession>
<evidence type="ECO:0000256" key="2">
    <source>
        <dbReference type="ARBA" id="ARBA00023002"/>
    </source>
</evidence>
<evidence type="ECO:0000256" key="1">
    <source>
        <dbReference type="ARBA" id="ARBA00006484"/>
    </source>
</evidence>
<dbReference type="PRINTS" id="PR00081">
    <property type="entry name" value="GDHRDH"/>
</dbReference>
<comment type="similarity">
    <text evidence="1">Belongs to the short-chain dehydrogenases/reductases (SDR) family.</text>
</comment>
<dbReference type="Proteomes" id="UP001501251">
    <property type="component" value="Unassembled WGS sequence"/>
</dbReference>
<comment type="caution">
    <text evidence="3">The sequence shown here is derived from an EMBL/GenBank/DDBJ whole genome shotgun (WGS) entry which is preliminary data.</text>
</comment>
<reference evidence="4" key="1">
    <citation type="journal article" date="2019" name="Int. J. Syst. Evol. Microbiol.">
        <title>The Global Catalogue of Microorganisms (GCM) 10K type strain sequencing project: providing services to taxonomists for standard genome sequencing and annotation.</title>
        <authorList>
            <consortium name="The Broad Institute Genomics Platform"/>
            <consortium name="The Broad Institute Genome Sequencing Center for Infectious Disease"/>
            <person name="Wu L."/>
            <person name="Ma J."/>
        </authorList>
    </citation>
    <scope>NUCLEOTIDE SEQUENCE [LARGE SCALE GENOMIC DNA]</scope>
    <source>
        <strain evidence="4">JCM 17388</strain>
    </source>
</reference>